<evidence type="ECO:0000256" key="2">
    <source>
        <dbReference type="ARBA" id="ARBA00022723"/>
    </source>
</evidence>
<feature type="region of interest" description="Disordered" evidence="12">
    <location>
        <begin position="218"/>
        <end position="237"/>
    </location>
</feature>
<accession>A0A9P6W813</accession>
<dbReference type="InterPro" id="IPR002466">
    <property type="entry name" value="A_deamin"/>
</dbReference>
<evidence type="ECO:0000256" key="12">
    <source>
        <dbReference type="SAM" id="MobiDB-lite"/>
    </source>
</evidence>
<dbReference type="GO" id="GO:0043829">
    <property type="term" value="F:tRNA-specific adenosine-37 deaminase activity"/>
    <property type="evidence" value="ECO:0007669"/>
    <property type="project" value="UniProtKB-EC"/>
</dbReference>
<feature type="domain" description="A to I editase" evidence="13">
    <location>
        <begin position="65"/>
        <end position="456"/>
    </location>
</feature>
<dbReference type="PANTHER" id="PTHR46516:SF1">
    <property type="entry name" value="TRNA-SPECIFIC ADENOSINE DEAMINASE 1"/>
    <property type="match status" value="1"/>
</dbReference>
<evidence type="ECO:0000313" key="14">
    <source>
        <dbReference type="EMBL" id="KAG0667216.1"/>
    </source>
</evidence>
<dbReference type="Pfam" id="PF02137">
    <property type="entry name" value="A_deamin"/>
    <property type="match status" value="1"/>
</dbReference>
<evidence type="ECO:0000313" key="15">
    <source>
        <dbReference type="Proteomes" id="UP000777482"/>
    </source>
</evidence>
<evidence type="ECO:0000256" key="6">
    <source>
        <dbReference type="ARBA" id="ARBA00037784"/>
    </source>
</evidence>
<evidence type="ECO:0000256" key="5">
    <source>
        <dbReference type="ARBA" id="ARBA00037026"/>
    </source>
</evidence>
<keyword evidence="2" id="KW-0479">Metal-binding</keyword>
<comment type="function">
    <text evidence="6">Specifically deaminates adenosine-37 to inosine in tRNA-Ala.</text>
</comment>
<proteinExistence type="inferred from homology"/>
<comment type="cofactor">
    <cofactor evidence="5">
        <name>1D-myo-inositol hexakisphosphate</name>
        <dbReference type="ChEBI" id="CHEBI:58130"/>
    </cofactor>
</comment>
<dbReference type="SMART" id="SM00552">
    <property type="entry name" value="ADEAMc"/>
    <property type="match status" value="1"/>
</dbReference>
<keyword evidence="4" id="KW-0862">Zinc</keyword>
<dbReference type="Proteomes" id="UP000777482">
    <property type="component" value="Unassembled WGS sequence"/>
</dbReference>
<comment type="caution">
    <text evidence="14">The sequence shown here is derived from an EMBL/GenBank/DDBJ whole genome shotgun (WGS) entry which is preliminary data.</text>
</comment>
<gene>
    <name evidence="14" type="ORF">C6P46_002628</name>
</gene>
<evidence type="ECO:0000256" key="11">
    <source>
        <dbReference type="ARBA" id="ARBA00047635"/>
    </source>
</evidence>
<dbReference type="EC" id="3.5.4.34" evidence="8"/>
<dbReference type="PANTHER" id="PTHR46516">
    <property type="entry name" value="TRNA-SPECIFIC ADENOSINE DEAMINASE 1"/>
    <property type="match status" value="1"/>
</dbReference>
<organism evidence="14 15">
    <name type="scientific">Rhodotorula mucilaginosa</name>
    <name type="common">Yeast</name>
    <name type="synonym">Rhodotorula rubra</name>
    <dbReference type="NCBI Taxonomy" id="5537"/>
    <lineage>
        <taxon>Eukaryota</taxon>
        <taxon>Fungi</taxon>
        <taxon>Dikarya</taxon>
        <taxon>Basidiomycota</taxon>
        <taxon>Pucciniomycotina</taxon>
        <taxon>Microbotryomycetes</taxon>
        <taxon>Sporidiobolales</taxon>
        <taxon>Sporidiobolaceae</taxon>
        <taxon>Rhodotorula</taxon>
    </lineage>
</organism>
<dbReference type="GO" id="GO:0008033">
    <property type="term" value="P:tRNA processing"/>
    <property type="evidence" value="ECO:0007669"/>
    <property type="project" value="UniProtKB-KW"/>
</dbReference>
<evidence type="ECO:0000256" key="7">
    <source>
        <dbReference type="ARBA" id="ARBA00038326"/>
    </source>
</evidence>
<dbReference type="GO" id="GO:0003723">
    <property type="term" value="F:RNA binding"/>
    <property type="evidence" value="ECO:0007669"/>
    <property type="project" value="InterPro"/>
</dbReference>
<evidence type="ECO:0000256" key="3">
    <source>
        <dbReference type="ARBA" id="ARBA00022801"/>
    </source>
</evidence>
<dbReference type="PROSITE" id="PS50141">
    <property type="entry name" value="A_DEAMIN_EDITASE"/>
    <property type="match status" value="1"/>
</dbReference>
<evidence type="ECO:0000256" key="8">
    <source>
        <dbReference type="ARBA" id="ARBA00038940"/>
    </source>
</evidence>
<dbReference type="EMBL" id="PUHQ01000002">
    <property type="protein sequence ID" value="KAG0667216.1"/>
    <property type="molecule type" value="Genomic_DNA"/>
</dbReference>
<reference evidence="14 15" key="1">
    <citation type="submission" date="2020-11" db="EMBL/GenBank/DDBJ databases">
        <title>Kefir isolates.</title>
        <authorList>
            <person name="Marcisauskas S."/>
            <person name="Kim Y."/>
            <person name="Blasche S."/>
        </authorList>
    </citation>
    <scope>NUCLEOTIDE SEQUENCE [LARGE SCALE GENOMIC DNA]</scope>
    <source>
        <strain evidence="14 15">KR</strain>
    </source>
</reference>
<dbReference type="AlphaFoldDB" id="A0A9P6W813"/>
<dbReference type="GO" id="GO:0046872">
    <property type="term" value="F:metal ion binding"/>
    <property type="evidence" value="ECO:0007669"/>
    <property type="project" value="UniProtKB-KW"/>
</dbReference>
<dbReference type="OrthoDB" id="10268011at2759"/>
<evidence type="ECO:0000256" key="1">
    <source>
        <dbReference type="ARBA" id="ARBA00022694"/>
    </source>
</evidence>
<comment type="catalytic activity">
    <reaction evidence="11">
        <text>adenosine(37) in tRNA(Ala) + H2O + H(+) = inosine(37) in tRNA(Ala) + NH4(+)</text>
        <dbReference type="Rhea" id="RHEA:50968"/>
        <dbReference type="Rhea" id="RHEA-COMP:12855"/>
        <dbReference type="Rhea" id="RHEA-COMP:12856"/>
        <dbReference type="ChEBI" id="CHEBI:15377"/>
        <dbReference type="ChEBI" id="CHEBI:15378"/>
        <dbReference type="ChEBI" id="CHEBI:28938"/>
        <dbReference type="ChEBI" id="CHEBI:74411"/>
        <dbReference type="ChEBI" id="CHEBI:82852"/>
        <dbReference type="EC" id="3.5.4.34"/>
    </reaction>
</comment>
<keyword evidence="3" id="KW-0378">Hydrolase</keyword>
<evidence type="ECO:0000256" key="4">
    <source>
        <dbReference type="ARBA" id="ARBA00022833"/>
    </source>
</evidence>
<sequence>MTAATTPAEQAEHEAVAQAALAKYASLPRRGKPKRRDNQVREWTVMAAVCLVRGAGPSRQVHCVSIGTGLKALPHSRLPVHGDVLHDSHAEVIARRGFHLWTYAQLERALRAETAKGKGRERDDSEHEAAFFERDLGGYWRLRPEWRVMFYVSTLPCGDASTFLLAKTAEEANSLAEKMAATSLEPEFPPENPSGQMNGGKTVPSLVAAASLGLSTARDQPTGPAGVDALPSTTPQVHRGRVSYSSFSCLRTKPGRADSPPTTSHSCSDKLAVWSLLGLQGALLSQLGMQRIPIDALVIGGVPQEHRERVGEEAGRAVGGRLEAWARSVGLGQNAFTPPLIHFTDRAFEHGREAVAADEDCDVSEVASCSESLSYVADLGGDEREAVEIINNGIRHGAPSRRQHPTRPLPPKARSRLCKLSLFERFVLVRQLANDPLTASDSSSAPLTTYYACKHAQLSPTLSQTYPEPGERYQALKTKLRMPNSGPFGGWLVSGGPWESFDSHGDVNDSKML</sequence>
<name>A0A9P6W813_RHOMI</name>
<comment type="similarity">
    <text evidence="7">Belongs to the ADAT1 family.</text>
</comment>
<keyword evidence="15" id="KW-1185">Reference proteome</keyword>
<keyword evidence="1" id="KW-0819">tRNA processing</keyword>
<evidence type="ECO:0000256" key="10">
    <source>
        <dbReference type="ARBA" id="ARBA00041760"/>
    </source>
</evidence>
<evidence type="ECO:0000259" key="13">
    <source>
        <dbReference type="PROSITE" id="PS50141"/>
    </source>
</evidence>
<protein>
    <recommendedName>
        <fullName evidence="9">tRNA-specific adenosine deaminase 1</fullName>
        <ecNumber evidence="8">3.5.4.34</ecNumber>
    </recommendedName>
    <alternativeName>
        <fullName evidence="10">tRNA-specific adenosine-37 deaminase</fullName>
    </alternativeName>
</protein>
<evidence type="ECO:0000256" key="9">
    <source>
        <dbReference type="ARBA" id="ARBA00040502"/>
    </source>
</evidence>